<name>A0A6H0DI27_9VIRU</name>
<keyword evidence="1" id="KW-0808">Transferase</keyword>
<evidence type="ECO:0000259" key="4">
    <source>
        <dbReference type="Pfam" id="PF00680"/>
    </source>
</evidence>
<organism evidence="5">
    <name type="scientific">Luncke virus</name>
    <dbReference type="NCBI Taxonomy" id="2707236"/>
    <lineage>
        <taxon>Viruses</taxon>
        <taxon>Riboviria</taxon>
    </lineage>
</organism>
<dbReference type="Pfam" id="PF00680">
    <property type="entry name" value="RdRP_1"/>
    <property type="match status" value="1"/>
</dbReference>
<dbReference type="InterPro" id="IPR043502">
    <property type="entry name" value="DNA/RNA_pol_sf"/>
</dbReference>
<evidence type="ECO:0000256" key="3">
    <source>
        <dbReference type="ARBA" id="ARBA00022953"/>
    </source>
</evidence>
<dbReference type="InterPro" id="IPR001205">
    <property type="entry name" value="RNA-dir_pol_C"/>
</dbReference>
<evidence type="ECO:0000313" key="5">
    <source>
        <dbReference type="EMBL" id="QIS87971.1"/>
    </source>
</evidence>
<accession>A0A6H0DI27</accession>
<feature type="domain" description="RNA-directed RNA polymerase C-terminal" evidence="4">
    <location>
        <begin position="155"/>
        <end position="321"/>
    </location>
</feature>
<keyword evidence="5" id="KW-0696">RNA-directed RNA polymerase</keyword>
<proteinExistence type="predicted"/>
<dbReference type="GO" id="GO:0003968">
    <property type="term" value="F:RNA-directed RNA polymerase activity"/>
    <property type="evidence" value="ECO:0007669"/>
    <property type="project" value="UniProtKB-KW"/>
</dbReference>
<keyword evidence="3" id="KW-0693">Viral RNA replication</keyword>
<dbReference type="SUPFAM" id="SSF56672">
    <property type="entry name" value="DNA/RNA polymerases"/>
    <property type="match status" value="1"/>
</dbReference>
<evidence type="ECO:0000256" key="2">
    <source>
        <dbReference type="ARBA" id="ARBA00022695"/>
    </source>
</evidence>
<sequence>MKIANLDELRKLISSDANVKLSNILNNTVEGSDKVIMTPVAKRLNDNDSILTTYNKFYESLNKDTWPKELVDLELKQISKIGPRSIQKPWAERREQSLLTFEPSTATASCKPGKSPVKTRDLNRLRPVSNETALKKIKKNTSSGLPDMMSKADAIAEGNTKSGSWPAMLYTRTQEQGKTRDVWGISLNTILVEQPFFLPLLDWMKKQSWLAALSGPEEVNDVMNDIIRSAISNGYLIASTDFNSFDAATKGPARLCAWHDATSLFQAKYHSELNDIAFNFSNVGLVTPDGIFEGEHGTPSGSMFTTPIGSLAHANLLTSYGTIELDRSLILIDDCTLTLKDDEDVARYLKHCNNWGYETNSDKTFVSKICAIFLQHLYHPDLSVDGKIKGVYPISRAFNRLCYLERFNEFVKDGLTGKDFFAIRSLSILECTKYHPSFTEFVKFWLSLDKYPSLPSDNSIDLYVERLVQKDGAEGLIKNQYGDDIRGIKSWRSYKLIAELTSDS</sequence>
<keyword evidence="2" id="KW-0548">Nucleotidyltransferase</keyword>
<dbReference type="GO" id="GO:0003723">
    <property type="term" value="F:RNA binding"/>
    <property type="evidence" value="ECO:0007669"/>
    <property type="project" value="InterPro"/>
</dbReference>
<dbReference type="GO" id="GO:0006351">
    <property type="term" value="P:DNA-templated transcription"/>
    <property type="evidence" value="ECO:0007669"/>
    <property type="project" value="InterPro"/>
</dbReference>
<dbReference type="EMBL" id="MT025098">
    <property type="protein sequence ID" value="QIS87971.1"/>
    <property type="molecule type" value="Genomic_RNA"/>
</dbReference>
<protein>
    <submittedName>
        <fullName evidence="5">RNA-dependent RNA polymerase</fullName>
    </submittedName>
</protein>
<evidence type="ECO:0000256" key="1">
    <source>
        <dbReference type="ARBA" id="ARBA00022679"/>
    </source>
</evidence>
<reference evidence="5" key="1">
    <citation type="submission" date="2020-01" db="EMBL/GenBank/DDBJ databases">
        <title>Sustained virome diversity in Antarctic penguins and their ticks: geographical connectedness and no evidence for low pathogen pressure.</title>
        <authorList>
            <person name="Wille M."/>
            <person name="Harvey E."/>
            <person name="Shi M."/>
            <person name="Gonzalez-Acuna D."/>
            <person name="Holmes E.C."/>
            <person name="Hurt A.C."/>
        </authorList>
    </citation>
    <scope>NUCLEOTIDE SEQUENCE</scope>
    <source>
        <strain evidence="5">Antarctic34</strain>
    </source>
</reference>